<evidence type="ECO:0000313" key="3">
    <source>
        <dbReference type="Proteomes" id="UP000515211"/>
    </source>
</evidence>
<proteinExistence type="predicted"/>
<feature type="signal peptide" evidence="2">
    <location>
        <begin position="1"/>
        <end position="24"/>
    </location>
</feature>
<feature type="chain" id="PRO_5038755485" evidence="2">
    <location>
        <begin position="25"/>
        <end position="144"/>
    </location>
</feature>
<reference evidence="4" key="2">
    <citation type="submission" date="2025-08" db="UniProtKB">
        <authorList>
            <consortium name="RefSeq"/>
        </authorList>
    </citation>
    <scope>IDENTIFICATION</scope>
    <source>
        <tissue evidence="4">Whole plant</tissue>
    </source>
</reference>
<organism evidence="3 4">
    <name type="scientific">Arachis duranensis</name>
    <name type="common">Wild peanut</name>
    <dbReference type="NCBI Taxonomy" id="130453"/>
    <lineage>
        <taxon>Eukaryota</taxon>
        <taxon>Viridiplantae</taxon>
        <taxon>Streptophyta</taxon>
        <taxon>Embryophyta</taxon>
        <taxon>Tracheophyta</taxon>
        <taxon>Spermatophyta</taxon>
        <taxon>Magnoliopsida</taxon>
        <taxon>eudicotyledons</taxon>
        <taxon>Gunneridae</taxon>
        <taxon>Pentapetalae</taxon>
        <taxon>rosids</taxon>
        <taxon>fabids</taxon>
        <taxon>Fabales</taxon>
        <taxon>Fabaceae</taxon>
        <taxon>Papilionoideae</taxon>
        <taxon>50 kb inversion clade</taxon>
        <taxon>dalbergioids sensu lato</taxon>
        <taxon>Dalbergieae</taxon>
        <taxon>Pterocarpus clade</taxon>
        <taxon>Arachis</taxon>
    </lineage>
</organism>
<gene>
    <name evidence="4" type="primary">LOC107496463</name>
</gene>
<reference evidence="3" key="1">
    <citation type="journal article" date="2016" name="Nat. Genet.">
        <title>The genome sequences of Arachis duranensis and Arachis ipaensis, the diploid ancestors of cultivated peanut.</title>
        <authorList>
            <person name="Bertioli D.J."/>
            <person name="Cannon S.B."/>
            <person name="Froenicke L."/>
            <person name="Huang G."/>
            <person name="Farmer A.D."/>
            <person name="Cannon E.K."/>
            <person name="Liu X."/>
            <person name="Gao D."/>
            <person name="Clevenger J."/>
            <person name="Dash S."/>
            <person name="Ren L."/>
            <person name="Moretzsohn M.C."/>
            <person name="Shirasawa K."/>
            <person name="Huang W."/>
            <person name="Vidigal B."/>
            <person name="Abernathy B."/>
            <person name="Chu Y."/>
            <person name="Niederhuth C.E."/>
            <person name="Umale P."/>
            <person name="Araujo A.C."/>
            <person name="Kozik A."/>
            <person name="Kim K.D."/>
            <person name="Burow M.D."/>
            <person name="Varshney R.K."/>
            <person name="Wang X."/>
            <person name="Zhang X."/>
            <person name="Barkley N."/>
            <person name="Guimaraes P.M."/>
            <person name="Isobe S."/>
            <person name="Guo B."/>
            <person name="Liao B."/>
            <person name="Stalker H.T."/>
            <person name="Schmitz R.J."/>
            <person name="Scheffler B.E."/>
            <person name="Leal-Bertioli S.C."/>
            <person name="Xun X."/>
            <person name="Jackson S.A."/>
            <person name="Michelmore R."/>
            <person name="Ozias-Akins P."/>
        </authorList>
    </citation>
    <scope>NUCLEOTIDE SEQUENCE [LARGE SCALE GENOMIC DNA]</scope>
    <source>
        <strain evidence="3">cv. V14167</strain>
    </source>
</reference>
<keyword evidence="3" id="KW-1185">Reference proteome</keyword>
<dbReference type="RefSeq" id="XP_015973202.2">
    <property type="nucleotide sequence ID" value="XM_016117716.3"/>
</dbReference>
<feature type="compositionally biased region" description="Pro residues" evidence="1">
    <location>
        <begin position="85"/>
        <end position="95"/>
    </location>
</feature>
<evidence type="ECO:0000256" key="2">
    <source>
        <dbReference type="SAM" id="SignalP"/>
    </source>
</evidence>
<protein>
    <submittedName>
        <fullName evidence="4">Uncharacterized protein LOC107496463</fullName>
    </submittedName>
</protein>
<dbReference type="GeneID" id="107496463"/>
<dbReference type="Proteomes" id="UP000515211">
    <property type="component" value="Chromosome 7"/>
</dbReference>
<evidence type="ECO:0000313" key="4">
    <source>
        <dbReference type="RefSeq" id="XP_015973202.2"/>
    </source>
</evidence>
<feature type="region of interest" description="Disordered" evidence="1">
    <location>
        <begin position="71"/>
        <end position="95"/>
    </location>
</feature>
<sequence length="144" mass="16182">MANSKDYISFVLLCVFLLSSHALAHELSKEERISTLRAMKVHGLEGSTSDSIHNGFGYYYYPNQWGSIPHPPPGSRYSPKRPPPRRGGPPPLPPPSNYYPRMMGFLLPFHTPLLPMHTPLMSFSGDSFGYQPLNIKDIGKTYAF</sequence>
<name>A0A6P4DW56_ARADU</name>
<keyword evidence="2" id="KW-0732">Signal</keyword>
<dbReference type="AlphaFoldDB" id="A0A6P4DW56"/>
<dbReference type="KEGG" id="adu:107496463"/>
<accession>A0A6P4DW56</accession>
<evidence type="ECO:0000256" key="1">
    <source>
        <dbReference type="SAM" id="MobiDB-lite"/>
    </source>
</evidence>